<dbReference type="Gene3D" id="3.90.190.10">
    <property type="entry name" value="Protein tyrosine phosphatase superfamily"/>
    <property type="match status" value="1"/>
</dbReference>
<dbReference type="Pfam" id="PF00102">
    <property type="entry name" value="Y_phosphatase"/>
    <property type="match status" value="2"/>
</dbReference>
<dbReference type="AlphaFoldDB" id="A0A0E0CQS3"/>
<dbReference type="EnsemblPlants" id="OMERI02G29470.1">
    <property type="protein sequence ID" value="OMERI02G29470.1"/>
    <property type="gene ID" value="OMERI02G29470"/>
</dbReference>
<organism evidence="4">
    <name type="scientific">Oryza meridionalis</name>
    <dbReference type="NCBI Taxonomy" id="40149"/>
    <lineage>
        <taxon>Eukaryota</taxon>
        <taxon>Viridiplantae</taxon>
        <taxon>Streptophyta</taxon>
        <taxon>Embryophyta</taxon>
        <taxon>Tracheophyta</taxon>
        <taxon>Spermatophyta</taxon>
        <taxon>Magnoliopsida</taxon>
        <taxon>Liliopsida</taxon>
        <taxon>Poales</taxon>
        <taxon>Poaceae</taxon>
        <taxon>BOP clade</taxon>
        <taxon>Oryzoideae</taxon>
        <taxon>Oryzeae</taxon>
        <taxon>Oryzinae</taxon>
        <taxon>Oryza</taxon>
    </lineage>
</organism>
<dbReference type="InterPro" id="IPR000242">
    <property type="entry name" value="PTP_cat"/>
</dbReference>
<feature type="compositionally biased region" description="Low complexity" evidence="1">
    <location>
        <begin position="93"/>
        <end position="106"/>
    </location>
</feature>
<evidence type="ECO:0000259" key="3">
    <source>
        <dbReference type="PROSITE" id="PS50056"/>
    </source>
</evidence>
<protein>
    <recommendedName>
        <fullName evidence="6">Tyrosine-protein phosphatase domain-containing protein</fullName>
    </recommendedName>
</protein>
<feature type="region of interest" description="Disordered" evidence="1">
    <location>
        <begin position="16"/>
        <end position="116"/>
    </location>
</feature>
<dbReference type="GO" id="GO:0004725">
    <property type="term" value="F:protein tyrosine phosphatase activity"/>
    <property type="evidence" value="ECO:0007669"/>
    <property type="project" value="InterPro"/>
</dbReference>
<evidence type="ECO:0000259" key="2">
    <source>
        <dbReference type="PROSITE" id="PS50055"/>
    </source>
</evidence>
<dbReference type="PANTHER" id="PTHR19134">
    <property type="entry name" value="RECEPTOR-TYPE TYROSINE-PROTEIN PHOSPHATASE"/>
    <property type="match status" value="1"/>
</dbReference>
<dbReference type="InterPro" id="IPR050348">
    <property type="entry name" value="Protein-Tyr_Phosphatase"/>
</dbReference>
<dbReference type="SUPFAM" id="SSF52799">
    <property type="entry name" value="(Phosphotyrosine protein) phosphatases II"/>
    <property type="match status" value="1"/>
</dbReference>
<feature type="domain" description="Tyrosine specific protein phosphatases" evidence="3">
    <location>
        <begin position="330"/>
        <end position="378"/>
    </location>
</feature>
<evidence type="ECO:0000256" key="1">
    <source>
        <dbReference type="SAM" id="MobiDB-lite"/>
    </source>
</evidence>
<keyword evidence="5" id="KW-1185">Reference proteome</keyword>
<dbReference type="SMART" id="SM00404">
    <property type="entry name" value="PTPc_motif"/>
    <property type="match status" value="1"/>
</dbReference>
<dbReference type="SMART" id="SM00194">
    <property type="entry name" value="PTPc"/>
    <property type="match status" value="1"/>
</dbReference>
<dbReference type="PANTHER" id="PTHR19134:SF492">
    <property type="entry name" value="PROTEIN-TYROSINE-PHOSPHATASE PTP1"/>
    <property type="match status" value="1"/>
</dbReference>
<evidence type="ECO:0008006" key="6">
    <source>
        <dbReference type="Google" id="ProtNLM"/>
    </source>
</evidence>
<dbReference type="PRINTS" id="PR00700">
    <property type="entry name" value="PRTYPHPHTASE"/>
</dbReference>
<dbReference type="STRING" id="40149.A0A0E0CQS3"/>
<dbReference type="Gramene" id="OMERI02G29470.1">
    <property type="protein sequence ID" value="OMERI02G29470.1"/>
    <property type="gene ID" value="OMERI02G29470"/>
</dbReference>
<evidence type="ECO:0000313" key="4">
    <source>
        <dbReference type="EnsemblPlants" id="OMERI02G29470.1"/>
    </source>
</evidence>
<reference evidence="4" key="1">
    <citation type="submission" date="2015-04" db="UniProtKB">
        <authorList>
            <consortium name="EnsemblPlants"/>
        </authorList>
    </citation>
    <scope>IDENTIFICATION</scope>
</reference>
<dbReference type="PROSITE" id="PS50056">
    <property type="entry name" value="TYR_PHOSPHATASE_2"/>
    <property type="match status" value="1"/>
</dbReference>
<dbReference type="PROSITE" id="PS50055">
    <property type="entry name" value="TYR_PHOSPHATASE_PTP"/>
    <property type="match status" value="1"/>
</dbReference>
<dbReference type="InterPro" id="IPR029021">
    <property type="entry name" value="Prot-tyrosine_phosphatase-like"/>
</dbReference>
<dbReference type="InterPro" id="IPR000387">
    <property type="entry name" value="Tyr_Pase_dom"/>
</dbReference>
<feature type="compositionally biased region" description="Low complexity" evidence="1">
    <location>
        <begin position="36"/>
        <end position="49"/>
    </location>
</feature>
<sequence>MVCPVASLLSSTVPRAEGQLNAGRRTTSSAPRPYIPRASPATATPTTRPASPPTAKRRRVLDPDPDPDDAAAAATGNSPLGGRGRGPRQANASAPPRGSRLPLPSSGSPPPAQFDPFVLFADPAPRPALTRDEVKYCKEALKKLKKKQPAAIAKEFHALPDIHTAFQTGKFTVAINPANREKNRYSDVMPFDETRVCLKLSPSDHSSSNDYINASLIKTDGGQIHTKFISTQGPLVKTLGDFWQMVYENQCPVIVMVTKFDGAKCDRYLPLNEGEESYYGKFSVKITEFKRDGALELRGLEVQQNESPTVRHVLHILYSDWPDHGVPHNSIGRTGAYITIHNTIERILLGDTALDLSETVKKFRSQRPGMVQTEEQSVPWVSLTDCRPSTPSIL</sequence>
<dbReference type="InterPro" id="IPR003595">
    <property type="entry name" value="Tyr_Pase_cat"/>
</dbReference>
<evidence type="ECO:0000313" key="5">
    <source>
        <dbReference type="Proteomes" id="UP000008021"/>
    </source>
</evidence>
<proteinExistence type="predicted"/>
<dbReference type="Proteomes" id="UP000008021">
    <property type="component" value="Chromosome 2"/>
</dbReference>
<feature type="domain" description="Tyrosine-protein phosphatase" evidence="2">
    <location>
        <begin position="152"/>
        <end position="376"/>
    </location>
</feature>
<reference evidence="4" key="2">
    <citation type="submission" date="2018-05" db="EMBL/GenBank/DDBJ databases">
        <title>OmerRS3 (Oryza meridionalis Reference Sequence Version 3).</title>
        <authorList>
            <person name="Zhang J."/>
            <person name="Kudrna D."/>
            <person name="Lee S."/>
            <person name="Talag J."/>
            <person name="Welchert J."/>
            <person name="Wing R.A."/>
        </authorList>
    </citation>
    <scope>NUCLEOTIDE SEQUENCE [LARGE SCALE GENOMIC DNA]</scope>
    <source>
        <strain evidence="4">cv. OR44</strain>
    </source>
</reference>
<accession>A0A0E0CQS3</accession>
<name>A0A0E0CQS3_9ORYZ</name>